<evidence type="ECO:0000313" key="2">
    <source>
        <dbReference type="Proteomes" id="UP000005337"/>
    </source>
</evidence>
<comment type="caution">
    <text evidence="1">The sequence shown here is derived from an EMBL/GenBank/DDBJ whole genome shotgun (WGS) entry which is preliminary data.</text>
</comment>
<proteinExistence type="predicted"/>
<evidence type="ECO:0000313" key="1">
    <source>
        <dbReference type="EMBL" id="EDT14832.1"/>
    </source>
</evidence>
<sequence length="142" mass="15910">MKNLLKKSGLILSAALGISLIGQVVYAGTCSSSKYIDYKFRLPEQGYLTTCSKNKPNRDGHADNFVSYFGWPGSGVDWWIMSNGTEISNAGYFDDITSDNNPSKAYYKGNYGSDYYGHTVYAKIKTDKYTWNECDVKGKIYP</sequence>
<dbReference type="EMBL" id="ABDW01000017">
    <property type="protein sequence ID" value="EDT14832.1"/>
    <property type="molecule type" value="Genomic_DNA"/>
</dbReference>
<gene>
    <name evidence="1" type="ORF">AC3_0196</name>
</gene>
<organism evidence="1 2">
    <name type="scientific">Clostridium perfringens E str. JGS1987</name>
    <dbReference type="NCBI Taxonomy" id="451755"/>
    <lineage>
        <taxon>Bacteria</taxon>
        <taxon>Bacillati</taxon>
        <taxon>Bacillota</taxon>
        <taxon>Clostridia</taxon>
        <taxon>Eubacteriales</taxon>
        <taxon>Clostridiaceae</taxon>
        <taxon>Clostridium</taxon>
    </lineage>
</organism>
<accession>B1BTZ7</accession>
<protein>
    <submittedName>
        <fullName evidence="1">Uncharacterized protein</fullName>
    </submittedName>
</protein>
<dbReference type="AlphaFoldDB" id="B1BTZ7"/>
<name>B1BTZ7_CLOPF</name>
<dbReference type="Proteomes" id="UP000005337">
    <property type="component" value="Unassembled WGS sequence"/>
</dbReference>
<dbReference type="RefSeq" id="WP_003464021.1">
    <property type="nucleotide sequence ID" value="NZ_ABDW01000017.1"/>
</dbReference>
<reference evidence="1 2" key="1">
    <citation type="submission" date="2007-07" db="EMBL/GenBank/DDBJ databases">
        <title>Annotation of Clostridium perfringens E str. JGS1987.</title>
        <authorList>
            <person name="Paulsen I."/>
            <person name="Sebastian Y."/>
        </authorList>
    </citation>
    <scope>NUCLEOTIDE SEQUENCE [LARGE SCALE GENOMIC DNA]</scope>
    <source>
        <strain evidence="2">E str. JGS1987</strain>
    </source>
</reference>